<feature type="compositionally biased region" description="Gly residues" evidence="1">
    <location>
        <begin position="383"/>
        <end position="427"/>
    </location>
</feature>
<reference evidence="2" key="1">
    <citation type="submission" date="2022-04" db="EMBL/GenBank/DDBJ databases">
        <title>Corynebacterium kalidii LD5P10.</title>
        <authorList>
            <person name="Sun J.Q."/>
        </authorList>
    </citation>
    <scope>NUCLEOTIDE SEQUENCE</scope>
    <source>
        <strain evidence="2">LD5P10</strain>
    </source>
</reference>
<feature type="compositionally biased region" description="Low complexity" evidence="1">
    <location>
        <begin position="372"/>
        <end position="382"/>
    </location>
</feature>
<evidence type="ECO:0008006" key="4">
    <source>
        <dbReference type="Google" id="ProtNLM"/>
    </source>
</evidence>
<sequence length="480" mass="46079">MIRALTEQEYLSVDAFTGMLNFTDAPEKEVQFGMPPRPEIPVLDLAYVPPVAAVEAATPLKALTAMFAGDDSGIIAASESWASASKRMLQASESLQSAAAILAGTTEGSAFHMAERAITTVSTQCATVAANSTAMASSMLQLPPIRAAAHAQLIAMEAELAAEAAAAGAATGGTGAAAVAAKSQAQVAAFVAGYLQPALDTARPMVTNLSVPVANHTGGGSLHAGGADTLAAQETITQVAGGATAPGATQAAAQPNGVTPQTGQVATAPAGATQAAPVGNTVTGPAGAVHGTPGAAQAATPASVTPVRPGAPTAGGQGVGTGRQAMATTGPQGGTRGVPGRVPQPLLPRAMTGVGTGVPSAGPGAGAGPHTGPGASSSQNGAGARGAGPGAGGGMVPSGQGQGNHGRRAGGAGGAGAAPLGGGGQKGAGSPHGKQASASSLFGGKRGTRGAGRTGGSLLETYFRRQFLGEKATTVKKVIR</sequence>
<evidence type="ECO:0000256" key="1">
    <source>
        <dbReference type="SAM" id="MobiDB-lite"/>
    </source>
</evidence>
<dbReference type="AlphaFoldDB" id="A0A9X1WI17"/>
<feature type="region of interest" description="Disordered" evidence="1">
    <location>
        <begin position="247"/>
        <end position="266"/>
    </location>
</feature>
<comment type="caution">
    <text evidence="2">The sequence shown here is derived from an EMBL/GenBank/DDBJ whole genome shotgun (WGS) entry which is preliminary data.</text>
</comment>
<dbReference type="RefSeq" id="WP_244805191.1">
    <property type="nucleotide sequence ID" value="NZ_JALIEA010000017.1"/>
</dbReference>
<keyword evidence="3" id="KW-1185">Reference proteome</keyword>
<protein>
    <recommendedName>
        <fullName evidence="4">PPE family domain-containing protein</fullName>
    </recommendedName>
</protein>
<evidence type="ECO:0000313" key="2">
    <source>
        <dbReference type="EMBL" id="MCJ7859464.1"/>
    </source>
</evidence>
<dbReference type="Proteomes" id="UP001139207">
    <property type="component" value="Unassembled WGS sequence"/>
</dbReference>
<name>A0A9X1WI17_9CORY</name>
<evidence type="ECO:0000313" key="3">
    <source>
        <dbReference type="Proteomes" id="UP001139207"/>
    </source>
</evidence>
<organism evidence="2 3">
    <name type="scientific">Corynebacterium kalidii</name>
    <dbReference type="NCBI Taxonomy" id="2931982"/>
    <lineage>
        <taxon>Bacteria</taxon>
        <taxon>Bacillati</taxon>
        <taxon>Actinomycetota</taxon>
        <taxon>Actinomycetes</taxon>
        <taxon>Mycobacteriales</taxon>
        <taxon>Corynebacteriaceae</taxon>
        <taxon>Corynebacterium</taxon>
    </lineage>
</organism>
<gene>
    <name evidence="2" type="ORF">MUN33_12205</name>
</gene>
<dbReference type="EMBL" id="JALIEA010000017">
    <property type="protein sequence ID" value="MCJ7859464.1"/>
    <property type="molecule type" value="Genomic_DNA"/>
</dbReference>
<accession>A0A9X1WI17</accession>
<feature type="region of interest" description="Disordered" evidence="1">
    <location>
        <begin position="281"/>
        <end position="455"/>
    </location>
</feature>
<feature type="compositionally biased region" description="Low complexity" evidence="1">
    <location>
        <begin position="291"/>
        <end position="302"/>
    </location>
</feature>
<proteinExistence type="predicted"/>